<dbReference type="SUPFAM" id="SSF56349">
    <property type="entry name" value="DNA breaking-rejoining enzymes"/>
    <property type="match status" value="1"/>
</dbReference>
<dbReference type="GO" id="GO:0006310">
    <property type="term" value="P:DNA recombination"/>
    <property type="evidence" value="ECO:0007669"/>
    <property type="project" value="UniProtKB-KW"/>
</dbReference>
<dbReference type="GO" id="GO:0003677">
    <property type="term" value="F:DNA binding"/>
    <property type="evidence" value="ECO:0007669"/>
    <property type="project" value="UniProtKB-KW"/>
</dbReference>
<feature type="domain" description="Core-binding (CB)" evidence="4">
    <location>
        <begin position="124"/>
        <end position="209"/>
    </location>
</feature>
<dbReference type="PANTHER" id="PTHR30349">
    <property type="entry name" value="PHAGE INTEGRASE-RELATED"/>
    <property type="match status" value="1"/>
</dbReference>
<dbReference type="EMBL" id="LAZR01010223">
    <property type="protein sequence ID" value="KKM68126.1"/>
    <property type="molecule type" value="Genomic_DNA"/>
</dbReference>
<dbReference type="Gene3D" id="1.10.150.130">
    <property type="match status" value="1"/>
</dbReference>
<feature type="domain" description="Tyr recombinase" evidence="3">
    <location>
        <begin position="229"/>
        <end position="432"/>
    </location>
</feature>
<dbReference type="Pfam" id="PF00589">
    <property type="entry name" value="Phage_integrase"/>
    <property type="match status" value="1"/>
</dbReference>
<dbReference type="InterPro" id="IPR050090">
    <property type="entry name" value="Tyrosine_recombinase_XerCD"/>
</dbReference>
<dbReference type="InterPro" id="IPR002104">
    <property type="entry name" value="Integrase_catalytic"/>
</dbReference>
<evidence type="ECO:0000256" key="1">
    <source>
        <dbReference type="ARBA" id="ARBA00023125"/>
    </source>
</evidence>
<dbReference type="InterPro" id="IPR044068">
    <property type="entry name" value="CB"/>
</dbReference>
<gene>
    <name evidence="5" type="ORF">LCGC14_1464010</name>
</gene>
<sequence length="450" mass="52329">MANDLSLKDAFSLFNHHLRAGGFEEHRVSLYTRTLQGPVKRLIPRHLPGEPSDWDIQALPLSRIPHEVIQECMRPSHNLTHLTARKLFKFLIHAGVLDPGLLPTRKTLLIKAIEQAPDELSTGMSLHQACCAFVKYLWDNKTLLHEAVKTRYIHLQSFARWKGGHRSIGDVRRDDIRSYLQYLQQDRGYRAISKASTLTELRTFFAFFITSGVLRTNPTATIRVKKLKKRPQPVLSEQQLTRIFTTAYLNYRHYEEVVPSSRDQAILRWLAARDWAILSILITTGIRSKEIARLHTDSIDFKQRLIKISGKGDPKHTVRERIIPVTEPIALSALETYLRLRPQSVFPHLFLSCRLEPLQHAGFRQTIQKISRQAQIHERVTITELRKSFSSLCAVKGIDPLVLKQIMGHNSIATTMKYYLTIREQQLKEVWEYSNPLRYFSRKEWKEWIF</sequence>
<evidence type="ECO:0008006" key="6">
    <source>
        <dbReference type="Google" id="ProtNLM"/>
    </source>
</evidence>
<keyword evidence="2" id="KW-0233">DNA recombination</keyword>
<evidence type="ECO:0000256" key="2">
    <source>
        <dbReference type="ARBA" id="ARBA00023172"/>
    </source>
</evidence>
<dbReference type="AlphaFoldDB" id="A0A0F9K086"/>
<reference evidence="5" key="1">
    <citation type="journal article" date="2015" name="Nature">
        <title>Complex archaea that bridge the gap between prokaryotes and eukaryotes.</title>
        <authorList>
            <person name="Spang A."/>
            <person name="Saw J.H."/>
            <person name="Jorgensen S.L."/>
            <person name="Zaremba-Niedzwiedzka K."/>
            <person name="Martijn J."/>
            <person name="Lind A.E."/>
            <person name="van Eijk R."/>
            <person name="Schleper C."/>
            <person name="Guy L."/>
            <person name="Ettema T.J."/>
        </authorList>
    </citation>
    <scope>NUCLEOTIDE SEQUENCE</scope>
</reference>
<keyword evidence="1" id="KW-0238">DNA-binding</keyword>
<accession>A0A0F9K086</accession>
<dbReference type="InterPro" id="IPR011010">
    <property type="entry name" value="DNA_brk_join_enz"/>
</dbReference>
<dbReference type="PROSITE" id="PS51900">
    <property type="entry name" value="CB"/>
    <property type="match status" value="1"/>
</dbReference>
<name>A0A0F9K086_9ZZZZ</name>
<comment type="caution">
    <text evidence="5">The sequence shown here is derived from an EMBL/GenBank/DDBJ whole genome shotgun (WGS) entry which is preliminary data.</text>
</comment>
<evidence type="ECO:0000259" key="4">
    <source>
        <dbReference type="PROSITE" id="PS51900"/>
    </source>
</evidence>
<protein>
    <recommendedName>
        <fullName evidence="6">Tyr recombinase domain-containing protein</fullName>
    </recommendedName>
</protein>
<evidence type="ECO:0000313" key="5">
    <source>
        <dbReference type="EMBL" id="KKM68126.1"/>
    </source>
</evidence>
<organism evidence="5">
    <name type="scientific">marine sediment metagenome</name>
    <dbReference type="NCBI Taxonomy" id="412755"/>
    <lineage>
        <taxon>unclassified sequences</taxon>
        <taxon>metagenomes</taxon>
        <taxon>ecological metagenomes</taxon>
    </lineage>
</organism>
<dbReference type="InterPro" id="IPR013762">
    <property type="entry name" value="Integrase-like_cat_sf"/>
</dbReference>
<dbReference type="PANTHER" id="PTHR30349:SF81">
    <property type="entry name" value="TYROSINE RECOMBINASE XERC"/>
    <property type="match status" value="1"/>
</dbReference>
<dbReference type="InterPro" id="IPR010998">
    <property type="entry name" value="Integrase_recombinase_N"/>
</dbReference>
<evidence type="ECO:0000259" key="3">
    <source>
        <dbReference type="PROSITE" id="PS51898"/>
    </source>
</evidence>
<dbReference type="Gene3D" id="1.10.443.10">
    <property type="entry name" value="Intergrase catalytic core"/>
    <property type="match status" value="1"/>
</dbReference>
<dbReference type="GO" id="GO:0015074">
    <property type="term" value="P:DNA integration"/>
    <property type="evidence" value="ECO:0007669"/>
    <property type="project" value="InterPro"/>
</dbReference>
<dbReference type="PROSITE" id="PS51898">
    <property type="entry name" value="TYR_RECOMBINASE"/>
    <property type="match status" value="1"/>
</dbReference>
<proteinExistence type="predicted"/>